<feature type="coiled-coil region" evidence="3">
    <location>
        <begin position="687"/>
        <end position="721"/>
    </location>
</feature>
<dbReference type="PROSITE" id="PS50086">
    <property type="entry name" value="TBC_RABGAP"/>
    <property type="match status" value="1"/>
</dbReference>
<feature type="compositionally biased region" description="Polar residues" evidence="4">
    <location>
        <begin position="637"/>
        <end position="669"/>
    </location>
</feature>
<feature type="region of interest" description="Disordered" evidence="4">
    <location>
        <begin position="95"/>
        <end position="251"/>
    </location>
</feature>
<feature type="region of interest" description="Disordered" evidence="4">
    <location>
        <begin position="868"/>
        <end position="947"/>
    </location>
</feature>
<dbReference type="PANTHER" id="PTHR47219:SF9">
    <property type="entry name" value="GTPASE ACTIVATING PROTEIN AND CENTROSOME-ASSOCIATED, ISOFORM B"/>
    <property type="match status" value="1"/>
</dbReference>
<feature type="compositionally biased region" description="Acidic residues" evidence="4">
    <location>
        <begin position="174"/>
        <end position="187"/>
    </location>
</feature>
<feature type="compositionally biased region" description="Low complexity" evidence="4">
    <location>
        <begin position="758"/>
        <end position="775"/>
    </location>
</feature>
<proteinExistence type="predicted"/>
<dbReference type="EMBL" id="CAJVRL010000083">
    <property type="protein sequence ID" value="CAG8958484.1"/>
    <property type="molecule type" value="Genomic_DNA"/>
</dbReference>
<dbReference type="SUPFAM" id="SSF47923">
    <property type="entry name" value="Ypt/Rab-GAP domain of gyp1p"/>
    <property type="match status" value="2"/>
</dbReference>
<evidence type="ECO:0000313" key="7">
    <source>
        <dbReference type="Proteomes" id="UP000696280"/>
    </source>
</evidence>
<name>A0A9N9L2W1_9HELO</name>
<dbReference type="SMART" id="SM00164">
    <property type="entry name" value="TBC"/>
    <property type="match status" value="1"/>
</dbReference>
<feature type="compositionally biased region" description="Polar residues" evidence="4">
    <location>
        <begin position="103"/>
        <end position="114"/>
    </location>
</feature>
<feature type="region of interest" description="Disordered" evidence="4">
    <location>
        <begin position="598"/>
        <end position="674"/>
    </location>
</feature>
<evidence type="ECO:0000256" key="2">
    <source>
        <dbReference type="ARBA" id="ARBA00023054"/>
    </source>
</evidence>
<dbReference type="Proteomes" id="UP000696280">
    <property type="component" value="Unassembled WGS sequence"/>
</dbReference>
<feature type="compositionally biased region" description="Basic and acidic residues" evidence="4">
    <location>
        <begin position="188"/>
        <end position="201"/>
    </location>
</feature>
<dbReference type="Gene3D" id="1.10.472.80">
    <property type="entry name" value="Ypt/Rab-GAP domain of gyp1p, domain 3"/>
    <property type="match status" value="1"/>
</dbReference>
<dbReference type="FunFam" id="1.10.10.750:FF:000003">
    <property type="entry name" value="GTPase activating protein (Evi5)"/>
    <property type="match status" value="1"/>
</dbReference>
<feature type="region of interest" description="Disordered" evidence="4">
    <location>
        <begin position="1"/>
        <end position="56"/>
    </location>
</feature>
<dbReference type="GO" id="GO:0005096">
    <property type="term" value="F:GTPase activator activity"/>
    <property type="evidence" value="ECO:0007669"/>
    <property type="project" value="UniProtKB-KW"/>
</dbReference>
<dbReference type="FunFam" id="1.10.472.80:FF:000027">
    <property type="entry name" value="GTPase activating protein (Evi5)"/>
    <property type="match status" value="1"/>
</dbReference>
<keyword evidence="2 3" id="KW-0175">Coiled coil</keyword>
<feature type="compositionally biased region" description="Basic and acidic residues" evidence="4">
    <location>
        <begin position="115"/>
        <end position="124"/>
    </location>
</feature>
<organism evidence="6 7">
    <name type="scientific">Hymenoscyphus fraxineus</name>
    <dbReference type="NCBI Taxonomy" id="746836"/>
    <lineage>
        <taxon>Eukaryota</taxon>
        <taxon>Fungi</taxon>
        <taxon>Dikarya</taxon>
        <taxon>Ascomycota</taxon>
        <taxon>Pezizomycotina</taxon>
        <taxon>Leotiomycetes</taxon>
        <taxon>Helotiales</taxon>
        <taxon>Helotiaceae</taxon>
        <taxon>Hymenoscyphus</taxon>
    </lineage>
</organism>
<evidence type="ECO:0000313" key="6">
    <source>
        <dbReference type="EMBL" id="CAG8958484.1"/>
    </source>
</evidence>
<feature type="region of interest" description="Disordered" evidence="4">
    <location>
        <begin position="747"/>
        <end position="775"/>
    </location>
</feature>
<feature type="coiled-coil region" evidence="3">
    <location>
        <begin position="957"/>
        <end position="988"/>
    </location>
</feature>
<feature type="compositionally biased region" description="Polar residues" evidence="4">
    <location>
        <begin position="904"/>
        <end position="924"/>
    </location>
</feature>
<dbReference type="InterPro" id="IPR000195">
    <property type="entry name" value="Rab-GAP-TBC_dom"/>
</dbReference>
<dbReference type="InterPro" id="IPR050302">
    <property type="entry name" value="Rab_GAP_TBC_domain"/>
</dbReference>
<sequence length="1056" mass="116307">MEARTSAGPAEVHSNRDAKQEVPVAGVVGEPASTSTSPRRIDSSENTTPASQLPMLHDSMVTVRLSEPPVLTVDTRTNILAGSKLRVASTPISPLKRDIDFDTPQSTSSPNTAHTDTETHKLDDVQENLEVQEEGSPRITMVDPNGKEMDSPMSPVDLGYQTFQDGLTKRDSDLSEESEDSEEVNWEELEKTEEKEPRSESSDDSTALLLARLEQENNNLVSNPKSGITKVQVVEKEPDNRKTRRQTRPPSMQHLKRLVNGPTPAALRYSMLPPPPMTDLEFYAALVQDYSRTAQYLPTLLSKKIRNGVPPPLRGVVWQSMSGARDAFLEEEFDRLCGESSPYEGIIGKDLGRSFPGVEMFRDPEGDGQRMLGRVLKCFSLYDHKIGYCQGLGFIVGPLLMHMGEKQAFCVLVRLMEHYDLRSCFLPDLSGLHVRIHQFRELLKQHLPELSARLDILQIDPSYVSQWFLSFFAVTCPLPMLFRIYDVIFAEGASETIMRVALSLMRKNEQKILACTELEDVMQLLLSRGLWDVYHYNADEFVNDFVSLTGIVTHESLQALELSFKEAGAVDAAIPSETVGSTAARFLGRLWAGSNTKPSLSPGLTAPSRPISFLRRSPSKQSIASTLNSMEGGASDSMMSQSTDATSVSRDSSNADVTSIRTPSVMSKSPHQDRNLHSQIEDLLAALSEMQRDHAVLATQLQKEREEREEDQQAFRTLLNALRKKTSSETVMSGESLETVKASLVNRGSDTLGDDQDTSSPRDSASSSSTTEQQDVSTILEHLEGRFNAPQLKRRDSIIQSKSQLREELSRSKEQLVIEQSKTQEATRRIGEQAQEISNLNDQIKASHMHARNAHGEKQRLEKQIQELKARRSAGSTPDGNKEMENEWPSRSSNGGLREFRLGRTNSGQSNKTASYSKRTSSLNAAAMMARESERPDSIESTPAKSDVDTEALVLELVQAKTGKAIAEQEAEEAKAKLEALRKVLALNGLNGANISNDSPTITLHRSTPSAPMIERTQSAAPAAPAATGGGFMGGWGGWGRRAVSSAGEKSLTPSG</sequence>
<feature type="domain" description="Rab-GAP TBC" evidence="5">
    <location>
        <begin position="308"/>
        <end position="492"/>
    </location>
</feature>
<dbReference type="Pfam" id="PF00566">
    <property type="entry name" value="RabGAP-TBC"/>
    <property type="match status" value="1"/>
</dbReference>
<feature type="compositionally biased region" description="Polar residues" evidence="4">
    <location>
        <begin position="32"/>
        <end position="51"/>
    </location>
</feature>
<evidence type="ECO:0000259" key="5">
    <source>
        <dbReference type="PROSITE" id="PS50086"/>
    </source>
</evidence>
<feature type="compositionally biased region" description="Polar residues" evidence="4">
    <location>
        <begin position="619"/>
        <end position="629"/>
    </location>
</feature>
<keyword evidence="1" id="KW-0343">GTPase activation</keyword>
<comment type="caution">
    <text evidence="6">The sequence shown here is derived from an EMBL/GenBank/DDBJ whole genome shotgun (WGS) entry which is preliminary data.</text>
</comment>
<dbReference type="OrthoDB" id="159449at2759"/>
<dbReference type="Gene3D" id="1.10.10.750">
    <property type="entry name" value="Ypt/Rab-GAP domain of gyp1p, domain 1"/>
    <property type="match status" value="1"/>
</dbReference>
<evidence type="ECO:0000256" key="4">
    <source>
        <dbReference type="SAM" id="MobiDB-lite"/>
    </source>
</evidence>
<dbReference type="InterPro" id="IPR035969">
    <property type="entry name" value="Rab-GAP_TBC_sf"/>
</dbReference>
<dbReference type="Gene3D" id="1.10.8.270">
    <property type="entry name" value="putative rabgap domain of human tbc1 domain family member 14 like domains"/>
    <property type="match status" value="1"/>
</dbReference>
<dbReference type="AlphaFoldDB" id="A0A9N9L2W1"/>
<evidence type="ECO:0000256" key="1">
    <source>
        <dbReference type="ARBA" id="ARBA00022468"/>
    </source>
</evidence>
<feature type="compositionally biased region" description="Polar residues" evidence="4">
    <location>
        <begin position="216"/>
        <end position="226"/>
    </location>
</feature>
<accession>A0A9N9L2W1</accession>
<reference evidence="6" key="1">
    <citation type="submission" date="2021-07" db="EMBL/GenBank/DDBJ databases">
        <authorList>
            <person name="Durling M."/>
        </authorList>
    </citation>
    <scope>NUCLEOTIDE SEQUENCE</scope>
</reference>
<dbReference type="GO" id="GO:0031267">
    <property type="term" value="F:small GTPase binding"/>
    <property type="evidence" value="ECO:0007669"/>
    <property type="project" value="TreeGrafter"/>
</dbReference>
<keyword evidence="7" id="KW-1185">Reference proteome</keyword>
<dbReference type="PANTHER" id="PTHR47219">
    <property type="entry name" value="RAB GTPASE-ACTIVATING PROTEIN 1-LIKE"/>
    <property type="match status" value="1"/>
</dbReference>
<protein>
    <recommendedName>
        <fullName evidence="5">Rab-GAP TBC domain-containing protein</fullName>
    </recommendedName>
</protein>
<dbReference type="FunFam" id="1.10.8.270:FF:000001">
    <property type="entry name" value="TBC1 domain family member 1"/>
    <property type="match status" value="1"/>
</dbReference>
<evidence type="ECO:0000256" key="3">
    <source>
        <dbReference type="SAM" id="Coils"/>
    </source>
</evidence>
<gene>
    <name evidence="6" type="ORF">HYFRA_00009798</name>
</gene>